<feature type="transmembrane region" description="Helical" evidence="7">
    <location>
        <begin position="12"/>
        <end position="28"/>
    </location>
</feature>
<sequence>MESTNVDQTEIFVILACTLVIIILRLYVRIRTVGVKGFLVDDYLMVFAALLYLAETHLADEVMVNYHGLANNSMSNEERRLLDPTSEEYHMRVGGSKIQIAGWVTYTFTLWVIKAAICTFYLRLTDGLGYRWRVRAGFGILIITWIIVFLTILLGCHPLKKNWQIYPNPGNHCQPAISRVNIYVTLVLNVATDLYLMSLPMPMLLRVSFRPAKRLGLVLLFSGGVFVTVAAVLRCGLIIANPDTGGEQGSAWAVRETFVAIVTSNAPLIFPIFNISIRPFFAKFLSSKAAIDKTRSSQAPGAFKLDDNNPTRGRGPRTPNPITDFSCNSSDDHIDQPPRTKHRQSKDAELGGILKEVSVHISETRRDDNEPRGDLHHEFGDYYLAALQSAEPSEPAIVHKA</sequence>
<dbReference type="GO" id="GO:0016020">
    <property type="term" value="C:membrane"/>
    <property type="evidence" value="ECO:0007669"/>
    <property type="project" value="UniProtKB-SubCell"/>
</dbReference>
<reference evidence="9" key="1">
    <citation type="journal article" date="2023" name="Mol. Phylogenet. Evol.">
        <title>Genome-scale phylogeny and comparative genomics of the fungal order Sordariales.</title>
        <authorList>
            <person name="Hensen N."/>
            <person name="Bonometti L."/>
            <person name="Westerberg I."/>
            <person name="Brannstrom I.O."/>
            <person name="Guillou S."/>
            <person name="Cros-Aarteil S."/>
            <person name="Calhoun S."/>
            <person name="Haridas S."/>
            <person name="Kuo A."/>
            <person name="Mondo S."/>
            <person name="Pangilinan J."/>
            <person name="Riley R."/>
            <person name="LaButti K."/>
            <person name="Andreopoulos B."/>
            <person name="Lipzen A."/>
            <person name="Chen C."/>
            <person name="Yan M."/>
            <person name="Daum C."/>
            <person name="Ng V."/>
            <person name="Clum A."/>
            <person name="Steindorff A."/>
            <person name="Ohm R.A."/>
            <person name="Martin F."/>
            <person name="Silar P."/>
            <person name="Natvig D.O."/>
            <person name="Lalanne C."/>
            <person name="Gautier V."/>
            <person name="Ament-Velasquez S.L."/>
            <person name="Kruys A."/>
            <person name="Hutchinson M.I."/>
            <person name="Powell A.J."/>
            <person name="Barry K."/>
            <person name="Miller A.N."/>
            <person name="Grigoriev I.V."/>
            <person name="Debuchy R."/>
            <person name="Gladieux P."/>
            <person name="Hiltunen Thoren M."/>
            <person name="Johannesson H."/>
        </authorList>
    </citation>
    <scope>NUCLEOTIDE SEQUENCE</scope>
    <source>
        <strain evidence="9">PSN309</strain>
    </source>
</reference>
<comment type="caution">
    <text evidence="9">The sequence shown here is derived from an EMBL/GenBank/DDBJ whole genome shotgun (WGS) entry which is preliminary data.</text>
</comment>
<feature type="region of interest" description="Disordered" evidence="6">
    <location>
        <begin position="297"/>
        <end position="349"/>
    </location>
</feature>
<dbReference type="InterPro" id="IPR052337">
    <property type="entry name" value="SAT4-like"/>
</dbReference>
<protein>
    <recommendedName>
        <fullName evidence="8">Rhodopsin domain-containing protein</fullName>
    </recommendedName>
</protein>
<dbReference type="PANTHER" id="PTHR33048">
    <property type="entry name" value="PTH11-LIKE INTEGRAL MEMBRANE PROTEIN (AFU_ORTHOLOGUE AFUA_5G11245)"/>
    <property type="match status" value="1"/>
</dbReference>
<dbReference type="PANTHER" id="PTHR33048:SF2">
    <property type="entry name" value="SRPK"/>
    <property type="match status" value="1"/>
</dbReference>
<dbReference type="EMBL" id="MU864545">
    <property type="protein sequence ID" value="KAK4183474.1"/>
    <property type="molecule type" value="Genomic_DNA"/>
</dbReference>
<feature type="transmembrane region" description="Helical" evidence="7">
    <location>
        <begin position="134"/>
        <end position="156"/>
    </location>
</feature>
<keyword evidence="2 7" id="KW-0812">Transmembrane</keyword>
<feature type="transmembrane region" description="Helical" evidence="7">
    <location>
        <begin position="176"/>
        <end position="196"/>
    </location>
</feature>
<keyword evidence="3 7" id="KW-1133">Transmembrane helix</keyword>
<feature type="transmembrane region" description="Helical" evidence="7">
    <location>
        <begin position="252"/>
        <end position="273"/>
    </location>
</feature>
<keyword evidence="10" id="KW-1185">Reference proteome</keyword>
<evidence type="ECO:0000256" key="4">
    <source>
        <dbReference type="ARBA" id="ARBA00023136"/>
    </source>
</evidence>
<accession>A0AAN7AEC7</accession>
<gene>
    <name evidence="9" type="ORF">QBC35DRAFT_393802</name>
</gene>
<comment type="subcellular location">
    <subcellularLocation>
        <location evidence="1">Membrane</location>
        <topology evidence="1">Multi-pass membrane protein</topology>
    </subcellularLocation>
</comment>
<comment type="similarity">
    <text evidence="5">Belongs to the SAT4 family.</text>
</comment>
<evidence type="ECO:0000259" key="8">
    <source>
        <dbReference type="Pfam" id="PF20684"/>
    </source>
</evidence>
<evidence type="ECO:0000256" key="3">
    <source>
        <dbReference type="ARBA" id="ARBA00022989"/>
    </source>
</evidence>
<feature type="domain" description="Rhodopsin" evidence="8">
    <location>
        <begin position="24"/>
        <end position="273"/>
    </location>
</feature>
<evidence type="ECO:0000256" key="7">
    <source>
        <dbReference type="SAM" id="Phobius"/>
    </source>
</evidence>
<evidence type="ECO:0000256" key="5">
    <source>
        <dbReference type="ARBA" id="ARBA00038359"/>
    </source>
</evidence>
<feature type="transmembrane region" description="Helical" evidence="7">
    <location>
        <begin position="217"/>
        <end position="240"/>
    </location>
</feature>
<organism evidence="9 10">
    <name type="scientific">Podospora australis</name>
    <dbReference type="NCBI Taxonomy" id="1536484"/>
    <lineage>
        <taxon>Eukaryota</taxon>
        <taxon>Fungi</taxon>
        <taxon>Dikarya</taxon>
        <taxon>Ascomycota</taxon>
        <taxon>Pezizomycotina</taxon>
        <taxon>Sordariomycetes</taxon>
        <taxon>Sordariomycetidae</taxon>
        <taxon>Sordariales</taxon>
        <taxon>Podosporaceae</taxon>
        <taxon>Podospora</taxon>
    </lineage>
</organism>
<feature type="transmembrane region" description="Helical" evidence="7">
    <location>
        <begin position="100"/>
        <end position="122"/>
    </location>
</feature>
<evidence type="ECO:0000256" key="2">
    <source>
        <dbReference type="ARBA" id="ARBA00022692"/>
    </source>
</evidence>
<evidence type="ECO:0000256" key="6">
    <source>
        <dbReference type="SAM" id="MobiDB-lite"/>
    </source>
</evidence>
<evidence type="ECO:0000256" key="1">
    <source>
        <dbReference type="ARBA" id="ARBA00004141"/>
    </source>
</evidence>
<dbReference type="AlphaFoldDB" id="A0AAN7AEC7"/>
<feature type="compositionally biased region" description="Low complexity" evidence="6">
    <location>
        <begin position="310"/>
        <end position="321"/>
    </location>
</feature>
<keyword evidence="4 7" id="KW-0472">Membrane</keyword>
<dbReference type="Pfam" id="PF20684">
    <property type="entry name" value="Fung_rhodopsin"/>
    <property type="match status" value="1"/>
</dbReference>
<reference evidence="9" key="2">
    <citation type="submission" date="2023-05" db="EMBL/GenBank/DDBJ databases">
        <authorList>
            <consortium name="Lawrence Berkeley National Laboratory"/>
            <person name="Steindorff A."/>
            <person name="Hensen N."/>
            <person name="Bonometti L."/>
            <person name="Westerberg I."/>
            <person name="Brannstrom I.O."/>
            <person name="Guillou S."/>
            <person name="Cros-Aarteil S."/>
            <person name="Calhoun S."/>
            <person name="Haridas S."/>
            <person name="Kuo A."/>
            <person name="Mondo S."/>
            <person name="Pangilinan J."/>
            <person name="Riley R."/>
            <person name="Labutti K."/>
            <person name="Andreopoulos B."/>
            <person name="Lipzen A."/>
            <person name="Chen C."/>
            <person name="Yanf M."/>
            <person name="Daum C."/>
            <person name="Ng V."/>
            <person name="Clum A."/>
            <person name="Ohm R."/>
            <person name="Martin F."/>
            <person name="Silar P."/>
            <person name="Natvig D."/>
            <person name="Lalanne C."/>
            <person name="Gautier V."/>
            <person name="Ament-Velasquez S.L."/>
            <person name="Kruys A."/>
            <person name="Hutchinson M.I."/>
            <person name="Powell A.J."/>
            <person name="Barry K."/>
            <person name="Miller A.N."/>
            <person name="Grigoriev I.V."/>
            <person name="Debuchy R."/>
            <person name="Gladieux P."/>
            <person name="Thoren M.H."/>
            <person name="Johannesson H."/>
        </authorList>
    </citation>
    <scope>NUCLEOTIDE SEQUENCE</scope>
    <source>
        <strain evidence="9">PSN309</strain>
    </source>
</reference>
<dbReference type="InterPro" id="IPR049326">
    <property type="entry name" value="Rhodopsin_dom_fungi"/>
</dbReference>
<dbReference type="Proteomes" id="UP001302126">
    <property type="component" value="Unassembled WGS sequence"/>
</dbReference>
<evidence type="ECO:0000313" key="9">
    <source>
        <dbReference type="EMBL" id="KAK4183474.1"/>
    </source>
</evidence>
<evidence type="ECO:0000313" key="10">
    <source>
        <dbReference type="Proteomes" id="UP001302126"/>
    </source>
</evidence>
<name>A0AAN7AEC7_9PEZI</name>
<proteinExistence type="inferred from homology"/>